<evidence type="ECO:0000256" key="2">
    <source>
        <dbReference type="PROSITE-ProRule" id="PRU00104"/>
    </source>
</evidence>
<dbReference type="PROSITE" id="PS50237">
    <property type="entry name" value="HECT"/>
    <property type="match status" value="1"/>
</dbReference>
<sequence>MEDFEESSEYFKPKLIQELKKKKIKELHSSPNWEHIQQVVESIQQTTYSIHTIKSLNDNIFKALTFKDLCGSDIAYHLITNFQFDQFIDLIGQVESIFTFDFNQVIQSVIKGILQIKKENNYNKILVFIKQLTSIINSKREDEQAKAFKFNFDIVVSSRFNYVKNIWELKLLINLYKLLGNFEDAITKLKSLKKDLNIKSILNSSHQERSQINHLKIQNYFSGDPYNYIILINKRCWDLILKLNISSFFVTLSDGFSLYMRILKTAPFDILVEFHKMHNQTIKDNIDSQHKGMYNILHCISENKHTISDEFIQILQELNLVDLKKQAYNEQIPLVVYLQQSKSINYNYLNYLLTDIKDQNHNQFEGLQLLIQLYARGIYQNYNDNNKKLCVSGKKTQKINQQRKKINRKQNYKKIQSRYKKSQSLCVKQDQFRQQLSTFSNDIKICAQNIYENTVATHQIYNFKGIQQEFNVTHYSFSMCHFNYNISKVDQPLAIWIKDPKLLDSFLDYIDKEFCQNINQQIKEAIEALLKELKCSISIDDLIMQRKIIILNALLQQNRTQEENSKIKSQILTLLSKCQDSLRQPFFSYSKYQTFQDYLICNDLITFEAYQVDDAFQSVMNLLSLKHENQNNILGLAQKVERVQKYPSLHNLLQICFQQNIINRCYTFHQCQNQNDFLDSLIKQTIIKSNLIKSPQGIELIYQFMDKGLHIQLLKSVLYNFQEECIIKYFQLFYQIESNDFFIKEKKHSKLIIYHLTQQQLGFIFNYQLQGIRIVFNLRLKKKLNLKANTIQEEIVLQQIKENKNFLQVLVSNDQYSEFLQVSLKFYSLYEQGDTIDYILEALTNEAYKNLIILEQWIFDRFDQCQNQVKYQKSMFIFLRHYSFLIYGAFGQKQKKIDRSKFNRQIKNYCTIFERQIELSKGLKNSNFFKYSNHKKFEKFFIIYFDEENTLLFSDYTQQFFNNQKSSIHVNYVRNSENPFIPALLNSHIKQNLFDILVYWDLITKNESEMKQIIENLEILQNEKQENPENQFNKYIVLYYLINFQDLGFIKPYFLKCNFNDYEIEKLFLKLIETNQIRKLEFILLNQKLKLKRYSKELTNSKETYLRALKLHWCLALTTNQFKDLVQNNNIKDEEKEQVLEMLTNSGHFEKLELVTNWITNNNQLIEFASIACSLLVNEYQLQNKRFKSISIPVFMYQKIQMNKTLSKQINTSIETPYLFTYRLGTAQVLYNQICQRDVDLKDYNKNYILFQILFPNTKWTFDTNDCDLVNKFLHLIRLNLLKENWKNYIEIIVKNAAFYFEVLYNFEQLYYTKRYTEAWYSYKHLIEQLVPIYESISKNSPNTNQLQQIQTHFNQTRTEKIRDRGIAKQLQFDFEDIQFNKLEINKRQANIYYGLPFEIETFNEVDLFLALMGRNQNSILFLLKNLSIHIATLINKYHIIQYLIKYGNENTVIEVLKLLKQDEIDEFMFVNNGLPLLTYIVFKKQYKLYNFAQKYLINQWTLKPKILEQNIKGQIQELTIHQFAQLNSFYVYFELPIERKLILRTCQFLIPNSHNEQLKAYRIYSILKIIFDNMSLRQIEIISLQCLYIKDDTLSSLENLLNKFGKNQQIENLFLSIYDNSKNKKKILVLDLMNELGLNCSTQLEQFNQAQLEWLFNKIYNKYGHYHFLIEKIIRLSPNSFINKIILDSPNLALIIAQHGKFEALQNLVEEQDFGQNYNRLISSHFIRIILMIKYGQNYDPLIEPNQIDNIHLKHYVNALDLIESDQQGGSISIQFMNQLIPILHVENSSIQYIDKFYSQLKSESNQIKKAFKIIIKLKEFNYELQKLELKAIAKCDSLVKNFKFQFGDKFNLLQSGESSTIVIPFDYQENQLDEFLNDLPCFYKQLYENAILSKVQKKKGIFKKKNKLVIKFEDKNLSAFYNDLRYLITLLQEQQKPVDSLEYKNEYKIKGWQQLQKKNDDDNCFVYTSDVAFTKEWTQTIFYQEPQKSEFLEKYPNQILVFFNQQILLNQVEIQDQLNHTLKQIIHLSTMGLDFKGKIELESFLKVFFMNKNLYSIYNNWYNLINALSTYPTLIYTIKHILSYICQIIGLFNGNSKDNEIIIKFESTDIQGISPKNHYLDDYFSFCKPSICLESDKIIITILVSENGKKEEGEIYLEQIFNVNDLDDLIKDQFSLKDNLDALIFRYQLEEIAKETCEQFRKLNNFDILIKLDKNELRQQIKDLNYIQQQDYLDKLKTYFKLTMNLDLQNIIQGNRFSQFYKESLCSGKYFQKPLDIGNFSQYNVNSLKNCFGMILNKEQFLKNTQKKRIYHIFYTKKNRNHAVFCQFVKSKKNRNYFIQFDQYKLKKKYDRKANLQIKSEYIKGAIYYTYEYDNQIQSQNEKLILIDNEGHYYLNQDVNFTRQIQEHTTLSDNIKVTRLCFALTFEKSNISKNVLYFNQNDFRLKDYLETSSILSDKSYELQKLKVDKNQIKIDPQLAEYNNGDEEELQSNKKELGNRKSNKMLLTILSYFSDQDTTEIQYDIPNQNTKLNDENLDTLTNYCKQYQKQSNQTRAGEQRKDKILFYDILNNLIKDQKVIKDIKCYIQHEKFNEIVHHPQISFDKGIILTWTPYIKGAYFIFINGQKMNFRFYVIASEQIQYEKYKLKQDISEFQYFVEQDLQFELFDIYNNLITKADDIPSGLSIKVMNNDVTLKQRSNYNDNCCQLFIQFCNFSKPDDKVDEYKLEINLNNETIIQGKVVQIKPQPLSQKRIDTFASKFQFRSSIQYLIIRAKFLNSLAQMDKHKGQKVLKINFLQEVANDQGGPTREFFCLLGKNLKNPDNKLFKPTHLNGYYYLNTGTLLLNDSITFAIGMLLAYAIANKLKIGISFALPFWKIMCELPIEFSDLSYVVEPQVYQSYNYLRNLSDDELNQQDIYFVNLPDDVQLCEDGKSRKVDRNNLEEYLLLSAKYQLYEQYLNVFKQMKNGFQAQFDAKLLVQSFSLYEINQLIDIIDYQINKEKLLKCIHFQRRNQINENYFTQYISEADQQKLENFLTFITGSKYSNLENFKIEVQTNVELQKNKLPVSRTCSNVLIIPQYPTYDEFKAKMDIALDWGLDFFGQG</sequence>
<keyword evidence="5" id="KW-1185">Reference proteome</keyword>
<feature type="active site" description="Glycyl thioester intermediate" evidence="2">
    <location>
        <position position="3072"/>
    </location>
</feature>
<keyword evidence="2" id="KW-0833">Ubl conjugation pathway</keyword>
<dbReference type="EMBL" id="CAJJDM010000106">
    <property type="protein sequence ID" value="CAD8097154.1"/>
    <property type="molecule type" value="Genomic_DNA"/>
</dbReference>
<accession>A0A8S1P2T3</accession>
<proteinExistence type="predicted"/>
<evidence type="ECO:0000313" key="5">
    <source>
        <dbReference type="Proteomes" id="UP000688137"/>
    </source>
</evidence>
<dbReference type="PANTHER" id="PTHR11254">
    <property type="entry name" value="HECT DOMAIN UBIQUITIN-PROTEIN LIGASE"/>
    <property type="match status" value="1"/>
</dbReference>
<dbReference type="PANTHER" id="PTHR11254:SF67">
    <property type="entry name" value="E3 UBIQUITIN-PROTEIN LIGASE HUWE1"/>
    <property type="match status" value="1"/>
</dbReference>
<gene>
    <name evidence="4" type="ORF">PPRIM_AZ9-3.1.T1030086</name>
</gene>
<dbReference type="Proteomes" id="UP000688137">
    <property type="component" value="Unassembled WGS sequence"/>
</dbReference>
<evidence type="ECO:0000256" key="1">
    <source>
        <dbReference type="ARBA" id="ARBA00022679"/>
    </source>
</evidence>
<dbReference type="GO" id="GO:0061630">
    <property type="term" value="F:ubiquitin protein ligase activity"/>
    <property type="evidence" value="ECO:0007669"/>
    <property type="project" value="TreeGrafter"/>
</dbReference>
<comment type="caution">
    <text evidence="4">The sequence shown here is derived from an EMBL/GenBank/DDBJ whole genome shotgun (WGS) entry which is preliminary data.</text>
</comment>
<feature type="domain" description="HECT" evidence="3">
    <location>
        <begin position="2785"/>
        <end position="3105"/>
    </location>
</feature>
<dbReference type="GO" id="GO:0005737">
    <property type="term" value="C:cytoplasm"/>
    <property type="evidence" value="ECO:0007669"/>
    <property type="project" value="TreeGrafter"/>
</dbReference>
<dbReference type="SMART" id="SM00119">
    <property type="entry name" value="HECTc"/>
    <property type="match status" value="1"/>
</dbReference>
<dbReference type="InterPro" id="IPR050409">
    <property type="entry name" value="E3_ubiq-protein_ligase"/>
</dbReference>
<name>A0A8S1P2T3_PARPR</name>
<evidence type="ECO:0000259" key="3">
    <source>
        <dbReference type="PROSITE" id="PS50237"/>
    </source>
</evidence>
<dbReference type="GO" id="GO:0006511">
    <property type="term" value="P:ubiquitin-dependent protein catabolic process"/>
    <property type="evidence" value="ECO:0007669"/>
    <property type="project" value="TreeGrafter"/>
</dbReference>
<dbReference type="Pfam" id="PF00632">
    <property type="entry name" value="HECT"/>
    <property type="match status" value="1"/>
</dbReference>
<keyword evidence="1" id="KW-0808">Transferase</keyword>
<dbReference type="InterPro" id="IPR000569">
    <property type="entry name" value="HECT_dom"/>
</dbReference>
<dbReference type="GO" id="GO:0000209">
    <property type="term" value="P:protein polyubiquitination"/>
    <property type="evidence" value="ECO:0007669"/>
    <property type="project" value="TreeGrafter"/>
</dbReference>
<organism evidence="4 5">
    <name type="scientific">Paramecium primaurelia</name>
    <dbReference type="NCBI Taxonomy" id="5886"/>
    <lineage>
        <taxon>Eukaryota</taxon>
        <taxon>Sar</taxon>
        <taxon>Alveolata</taxon>
        <taxon>Ciliophora</taxon>
        <taxon>Intramacronucleata</taxon>
        <taxon>Oligohymenophorea</taxon>
        <taxon>Peniculida</taxon>
        <taxon>Parameciidae</taxon>
        <taxon>Paramecium</taxon>
    </lineage>
</organism>
<protein>
    <recommendedName>
        <fullName evidence="3">HECT domain-containing protein</fullName>
    </recommendedName>
</protein>
<evidence type="ECO:0000313" key="4">
    <source>
        <dbReference type="EMBL" id="CAD8097154.1"/>
    </source>
</evidence>
<dbReference type="OMA" id="ILEQWIF"/>
<reference evidence="4" key="1">
    <citation type="submission" date="2021-01" db="EMBL/GenBank/DDBJ databases">
        <authorList>
            <consortium name="Genoscope - CEA"/>
            <person name="William W."/>
        </authorList>
    </citation>
    <scope>NUCLEOTIDE SEQUENCE</scope>
</reference>